<keyword evidence="1" id="KW-0732">Signal</keyword>
<feature type="chain" id="PRO_5039576669" description="Lipoprotein" evidence="1">
    <location>
        <begin position="22"/>
        <end position="220"/>
    </location>
</feature>
<proteinExistence type="predicted"/>
<evidence type="ECO:0000256" key="1">
    <source>
        <dbReference type="SAM" id="SignalP"/>
    </source>
</evidence>
<reference evidence="2 3" key="1">
    <citation type="submission" date="2017-05" db="EMBL/GenBank/DDBJ databases">
        <title>Vagococcus spp. assemblies.</title>
        <authorList>
            <person name="Gulvik C.A."/>
        </authorList>
    </citation>
    <scope>NUCLEOTIDE SEQUENCE [LARGE SCALE GENOMIC DNA]</scope>
    <source>
        <strain evidence="2 3">NCFB 2777</strain>
    </source>
</reference>
<gene>
    <name evidence="2" type="ORF">CBF35_12215</name>
</gene>
<feature type="signal peptide" evidence="1">
    <location>
        <begin position="1"/>
        <end position="21"/>
    </location>
</feature>
<dbReference type="GeneID" id="98569105"/>
<accession>A0A429ZHA4</accession>
<evidence type="ECO:0008006" key="4">
    <source>
        <dbReference type="Google" id="ProtNLM"/>
    </source>
</evidence>
<dbReference type="PROSITE" id="PS51257">
    <property type="entry name" value="PROKAR_LIPOPROTEIN"/>
    <property type="match status" value="1"/>
</dbReference>
<comment type="caution">
    <text evidence="2">The sequence shown here is derived from an EMBL/GenBank/DDBJ whole genome shotgun (WGS) entry which is preliminary data.</text>
</comment>
<evidence type="ECO:0000313" key="3">
    <source>
        <dbReference type="Proteomes" id="UP000287239"/>
    </source>
</evidence>
<organism evidence="2 3">
    <name type="scientific">Vagococcus salmoninarum</name>
    <dbReference type="NCBI Taxonomy" id="2739"/>
    <lineage>
        <taxon>Bacteria</taxon>
        <taxon>Bacillati</taxon>
        <taxon>Bacillota</taxon>
        <taxon>Bacilli</taxon>
        <taxon>Lactobacillales</taxon>
        <taxon>Enterococcaceae</taxon>
        <taxon>Vagococcus</taxon>
    </lineage>
</organism>
<dbReference type="RefSeq" id="WP_126781510.1">
    <property type="nucleotide sequence ID" value="NZ_NGJU01000020.1"/>
</dbReference>
<dbReference type="EMBL" id="NGJU01000020">
    <property type="protein sequence ID" value="RST93037.1"/>
    <property type="molecule type" value="Genomic_DNA"/>
</dbReference>
<dbReference type="Proteomes" id="UP000287239">
    <property type="component" value="Unassembled WGS sequence"/>
</dbReference>
<protein>
    <recommendedName>
        <fullName evidence="4">Lipoprotein</fullName>
    </recommendedName>
</protein>
<dbReference type="AlphaFoldDB" id="A0A429ZHA4"/>
<name>A0A429ZHA4_9ENTE</name>
<sequence>MSKIKKKAIIGLLGLTLSLSACQPTEKPAEAKQEGVTIEKLTEKDPSMALAQAVAGNEELLVYEFSLPTNNHSYQIVEDIYTEDKQESSVIMSEKTTDPSSKKGVFYYSLTAMPTTEDEPDLLGAELIMGLQEAAGTSMRKTGDFENSEFSVLGMPEVKVSKDGSYPLIGVKLINHEEISADTEAPLLTLSDDMVTNPQDYQKELVKGETLTVYRLSVSE</sequence>
<keyword evidence="3" id="KW-1185">Reference proteome</keyword>
<evidence type="ECO:0000313" key="2">
    <source>
        <dbReference type="EMBL" id="RST93037.1"/>
    </source>
</evidence>